<dbReference type="Proteomes" id="UP000006054">
    <property type="component" value="Chromosome"/>
</dbReference>
<dbReference type="PANTHER" id="PTHR48079:SF6">
    <property type="entry name" value="NAD(P)-BINDING DOMAIN-CONTAINING PROTEIN-RELATED"/>
    <property type="match status" value="1"/>
</dbReference>
<dbReference type="Pfam" id="PF01370">
    <property type="entry name" value="Epimerase"/>
    <property type="match status" value="1"/>
</dbReference>
<organism evidence="2 3">
    <name type="scientific">Bernardetia litoralis (strain ATCC 23117 / DSM 6794 / NBRC 15988 / NCIMB 1366 / Fx l1 / Sio-4)</name>
    <name type="common">Flexibacter litoralis</name>
    <dbReference type="NCBI Taxonomy" id="880071"/>
    <lineage>
        <taxon>Bacteria</taxon>
        <taxon>Pseudomonadati</taxon>
        <taxon>Bacteroidota</taxon>
        <taxon>Cytophagia</taxon>
        <taxon>Cytophagales</taxon>
        <taxon>Bernardetiaceae</taxon>
        <taxon>Bernardetia</taxon>
    </lineage>
</organism>
<dbReference type="AlphaFoldDB" id="I4AIL1"/>
<dbReference type="STRING" id="880071.Fleli_1364"/>
<dbReference type="GO" id="GO:0004029">
    <property type="term" value="F:aldehyde dehydrogenase (NAD+) activity"/>
    <property type="evidence" value="ECO:0007669"/>
    <property type="project" value="TreeGrafter"/>
</dbReference>
<dbReference type="SUPFAM" id="SSF51735">
    <property type="entry name" value="NAD(P)-binding Rossmann-fold domains"/>
    <property type="match status" value="1"/>
</dbReference>
<dbReference type="InterPro" id="IPR036291">
    <property type="entry name" value="NAD(P)-bd_dom_sf"/>
</dbReference>
<feature type="domain" description="NAD-dependent epimerase/dehydratase" evidence="1">
    <location>
        <begin position="4"/>
        <end position="244"/>
    </location>
</feature>
<dbReference type="InterPro" id="IPR001509">
    <property type="entry name" value="Epimerase_deHydtase"/>
</dbReference>
<reference evidence="3" key="1">
    <citation type="submission" date="2012-06" db="EMBL/GenBank/DDBJ databases">
        <title>The complete genome of Flexibacter litoralis DSM 6794.</title>
        <authorList>
            <person name="Lucas S."/>
            <person name="Copeland A."/>
            <person name="Lapidus A."/>
            <person name="Glavina del Rio T."/>
            <person name="Dalin E."/>
            <person name="Tice H."/>
            <person name="Bruce D."/>
            <person name="Goodwin L."/>
            <person name="Pitluck S."/>
            <person name="Peters L."/>
            <person name="Ovchinnikova G."/>
            <person name="Lu M."/>
            <person name="Kyrpides N."/>
            <person name="Mavromatis K."/>
            <person name="Ivanova N."/>
            <person name="Brettin T."/>
            <person name="Detter J.C."/>
            <person name="Han C."/>
            <person name="Larimer F."/>
            <person name="Land M."/>
            <person name="Hauser L."/>
            <person name="Markowitz V."/>
            <person name="Cheng J.-F."/>
            <person name="Hugenholtz P."/>
            <person name="Woyke T."/>
            <person name="Wu D."/>
            <person name="Spring S."/>
            <person name="Lang E."/>
            <person name="Kopitz M."/>
            <person name="Brambilla E."/>
            <person name="Klenk H.-P."/>
            <person name="Eisen J.A."/>
        </authorList>
    </citation>
    <scope>NUCLEOTIDE SEQUENCE [LARGE SCALE GENOMIC DNA]</scope>
    <source>
        <strain evidence="3">ATCC 23117 / DSM 6794 / NBRC 15988 / NCIMB 1366 / Sio-4</strain>
    </source>
</reference>
<keyword evidence="3" id="KW-1185">Reference proteome</keyword>
<sequence>MNYFITGATGFLGNYLVEELITRSQENSIKIIALKRANSKIPTKLQSYPSSVLEWVEGDLLDVVFLDKITKGMDRIIHGAAIVSFDPRDKNEMQQTNVEGTKNIINAALANNVKVFCQISSIAALGQPLEGQKVQNLKINANNNKNELTFIDEKARWTPEYTGFSAYAFTKHLAELEVWRGQAEGLDVVIVNPSFILGYDENGRSSTVLIDYIKSEKPYYGSGFSNFVDVRDVAKMTNLLLQDKKYYNERYILNGGTVAYSELMPKIAVALNKKPPYKPIPNWINKYGWRLIKIWSFISGKPPIITKDSLESAGRTTTYSNQKIKNKLDIDFRSLEETVEWIGEKYKM</sequence>
<evidence type="ECO:0000259" key="1">
    <source>
        <dbReference type="Pfam" id="PF01370"/>
    </source>
</evidence>
<proteinExistence type="predicted"/>
<dbReference type="InterPro" id="IPR051783">
    <property type="entry name" value="NAD(P)-dependent_oxidoreduct"/>
</dbReference>
<dbReference type="RefSeq" id="WP_014797253.1">
    <property type="nucleotide sequence ID" value="NC_018018.1"/>
</dbReference>
<dbReference type="HOGENOM" id="CLU_007383_6_0_10"/>
<dbReference type="EMBL" id="CP003345">
    <property type="protein sequence ID" value="AFM03796.1"/>
    <property type="molecule type" value="Genomic_DNA"/>
</dbReference>
<name>I4AIL1_BERLS</name>
<evidence type="ECO:0000313" key="2">
    <source>
        <dbReference type="EMBL" id="AFM03796.1"/>
    </source>
</evidence>
<dbReference type="OrthoDB" id="596910at2"/>
<accession>I4AIL1</accession>
<dbReference type="KEGG" id="fli:Fleli_1364"/>
<gene>
    <name evidence="2" type="ordered locus">Fleli_1364</name>
</gene>
<protein>
    <submittedName>
        <fullName evidence="2">Nucleoside-diphosphate-sugar epimerase</fullName>
    </submittedName>
</protein>
<evidence type="ECO:0000313" key="3">
    <source>
        <dbReference type="Proteomes" id="UP000006054"/>
    </source>
</evidence>
<dbReference type="PANTHER" id="PTHR48079">
    <property type="entry name" value="PROTEIN YEEZ"/>
    <property type="match status" value="1"/>
</dbReference>
<dbReference type="Gene3D" id="3.40.50.720">
    <property type="entry name" value="NAD(P)-binding Rossmann-like Domain"/>
    <property type="match status" value="1"/>
</dbReference>
<dbReference type="eggNOG" id="COG0451">
    <property type="taxonomic scope" value="Bacteria"/>
</dbReference>
<dbReference type="GO" id="GO:0005737">
    <property type="term" value="C:cytoplasm"/>
    <property type="evidence" value="ECO:0007669"/>
    <property type="project" value="TreeGrafter"/>
</dbReference>